<dbReference type="OrthoDB" id="72963at2"/>
<keyword evidence="2" id="KW-0472">Membrane</keyword>
<keyword evidence="2" id="KW-0812">Transmembrane</keyword>
<keyword evidence="5" id="KW-1185">Reference proteome</keyword>
<evidence type="ECO:0000313" key="4">
    <source>
        <dbReference type="EMBL" id="ESK51572.1"/>
    </source>
</evidence>
<dbReference type="AlphaFoldDB" id="V2UNM0"/>
<dbReference type="HOGENOM" id="CLU_145197_0_0_6"/>
<dbReference type="RefSeq" id="WP_004901911.1">
    <property type="nucleotide sequence ID" value="NZ_BBTI01000011.1"/>
</dbReference>
<dbReference type="Pfam" id="PF05901">
    <property type="entry name" value="Excalibur"/>
    <property type="match status" value="1"/>
</dbReference>
<accession>V2UNM0</accession>
<protein>
    <recommendedName>
        <fullName evidence="3">Excalibur calcium-binding domain-containing protein</fullName>
    </recommendedName>
</protein>
<evidence type="ECO:0000256" key="2">
    <source>
        <dbReference type="SAM" id="Phobius"/>
    </source>
</evidence>
<feature type="domain" description="Excalibur calcium-binding" evidence="3">
    <location>
        <begin position="98"/>
        <end position="132"/>
    </location>
</feature>
<proteinExistence type="predicted"/>
<comment type="caution">
    <text evidence="4">The sequence shown here is derived from an EMBL/GenBank/DDBJ whole genome shotgun (WGS) entry which is preliminary data.</text>
</comment>
<evidence type="ECO:0000256" key="1">
    <source>
        <dbReference type="SAM" id="MobiDB-lite"/>
    </source>
</evidence>
<feature type="region of interest" description="Disordered" evidence="1">
    <location>
        <begin position="120"/>
        <end position="144"/>
    </location>
</feature>
<sequence length="144" mass="16556">MKKAAMFLFVVVVLAGIGIYITYLRLQQHEQMRGQYTQQLIQEQKQLIDEQRKKLGHVPDQLPEQKTQVNVAPSIVSRPAPAQKPMPSPLGYFKCDGRQYCSQMHSLAEARWFVHNCPNTKMDGNADGEPCEKDSRRKTDPNWQ</sequence>
<dbReference type="PATRIC" id="fig|1341683.3.peg.2074"/>
<keyword evidence="2" id="KW-1133">Transmembrane helix</keyword>
<dbReference type="EMBL" id="AYEU01000006">
    <property type="protein sequence ID" value="ESK51572.1"/>
    <property type="molecule type" value="Genomic_DNA"/>
</dbReference>
<dbReference type="InterPro" id="IPR008613">
    <property type="entry name" value="Excalibur_Ca-bd_domain"/>
</dbReference>
<name>V2UNM0_9GAMM</name>
<reference evidence="4 5" key="1">
    <citation type="submission" date="2013-10" db="EMBL/GenBank/DDBJ databases">
        <title>The Genome Sequence of Acinetobacter brisouii CIP 110357.</title>
        <authorList>
            <consortium name="The Broad Institute Genomics Platform"/>
            <consortium name="The Broad Institute Genome Sequencing Center for Infectious Disease"/>
            <person name="Cerqueira G."/>
            <person name="Feldgarden M."/>
            <person name="Courvalin P."/>
            <person name="Grillot-Courvalin C."/>
            <person name="Clermont D."/>
            <person name="Rocha E."/>
            <person name="Yoon E.-J."/>
            <person name="Nemec A."/>
            <person name="Young S.K."/>
            <person name="Zeng Q."/>
            <person name="Gargeya S."/>
            <person name="Fitzgerald M."/>
            <person name="Abouelleil A."/>
            <person name="Alvarado L."/>
            <person name="Berlin A.M."/>
            <person name="Chapman S.B."/>
            <person name="Gainer-Dewar J."/>
            <person name="Goldberg J."/>
            <person name="Gnerre S."/>
            <person name="Griggs A."/>
            <person name="Gujja S."/>
            <person name="Hansen M."/>
            <person name="Howarth C."/>
            <person name="Imamovic A."/>
            <person name="Ireland A."/>
            <person name="Larimer J."/>
            <person name="McCowan C."/>
            <person name="Murphy C."/>
            <person name="Pearson M."/>
            <person name="Poon T.W."/>
            <person name="Priest M."/>
            <person name="Roberts A."/>
            <person name="Saif S."/>
            <person name="Shea T."/>
            <person name="Sykes S."/>
            <person name="Wortman J."/>
            <person name="Nusbaum C."/>
            <person name="Birren B."/>
        </authorList>
    </citation>
    <scope>NUCLEOTIDE SEQUENCE [LARGE SCALE GENOMIC DNA]</scope>
    <source>
        <strain evidence="4 5">CIP 110357</strain>
    </source>
</reference>
<dbReference type="STRING" id="396323.VH98_09775"/>
<feature type="transmembrane region" description="Helical" evidence="2">
    <location>
        <begin position="6"/>
        <end position="26"/>
    </location>
</feature>
<dbReference type="Proteomes" id="UP000018418">
    <property type="component" value="Unassembled WGS sequence"/>
</dbReference>
<organism evidence="4 5">
    <name type="scientific">Acinetobacter brisouii CIP 110357</name>
    <dbReference type="NCBI Taxonomy" id="1341683"/>
    <lineage>
        <taxon>Bacteria</taxon>
        <taxon>Pseudomonadati</taxon>
        <taxon>Pseudomonadota</taxon>
        <taxon>Gammaproteobacteria</taxon>
        <taxon>Moraxellales</taxon>
        <taxon>Moraxellaceae</taxon>
        <taxon>Acinetobacter</taxon>
    </lineage>
</organism>
<gene>
    <name evidence="4" type="ORF">P255_02095</name>
</gene>
<feature type="compositionally biased region" description="Basic and acidic residues" evidence="1">
    <location>
        <begin position="130"/>
        <end position="144"/>
    </location>
</feature>
<evidence type="ECO:0000259" key="3">
    <source>
        <dbReference type="Pfam" id="PF05901"/>
    </source>
</evidence>
<evidence type="ECO:0000313" key="5">
    <source>
        <dbReference type="Proteomes" id="UP000018418"/>
    </source>
</evidence>